<dbReference type="AlphaFoldDB" id="A0A0M3KEF1"/>
<reference evidence="1 2" key="2">
    <citation type="submission" date="2018-11" db="EMBL/GenBank/DDBJ databases">
        <authorList>
            <consortium name="Pathogen Informatics"/>
        </authorList>
    </citation>
    <scope>NUCLEOTIDE SEQUENCE [LARGE SCALE GENOMIC DNA]</scope>
</reference>
<proteinExistence type="predicted"/>
<evidence type="ECO:0000313" key="3">
    <source>
        <dbReference type="WBParaSite" id="ASIM_0001935801-mRNA-1"/>
    </source>
</evidence>
<reference evidence="3" key="1">
    <citation type="submission" date="2017-02" db="UniProtKB">
        <authorList>
            <consortium name="WormBaseParasite"/>
        </authorList>
    </citation>
    <scope>IDENTIFICATION</scope>
</reference>
<name>A0A0M3KEF1_ANISI</name>
<keyword evidence="2" id="KW-1185">Reference proteome</keyword>
<sequence length="66" mass="7514">MAGKVDTTSRVCSDSFEDWEKKWNGEIEAMTNKIDASSHIYLNQLDKWATDVHTQLDGLIELLSNN</sequence>
<dbReference type="Proteomes" id="UP000267096">
    <property type="component" value="Unassembled WGS sequence"/>
</dbReference>
<accession>A0A0M3KEF1</accession>
<protein>
    <submittedName>
        <fullName evidence="1 3">Uncharacterized protein</fullName>
    </submittedName>
</protein>
<dbReference type="WBParaSite" id="ASIM_0001935801-mRNA-1">
    <property type="protein sequence ID" value="ASIM_0001935801-mRNA-1"/>
    <property type="gene ID" value="ASIM_0001935801"/>
</dbReference>
<evidence type="ECO:0000313" key="2">
    <source>
        <dbReference type="Proteomes" id="UP000267096"/>
    </source>
</evidence>
<evidence type="ECO:0000313" key="1">
    <source>
        <dbReference type="EMBL" id="VDK66074.1"/>
    </source>
</evidence>
<gene>
    <name evidence="1" type="ORF">ASIM_LOCUS18749</name>
</gene>
<dbReference type="EMBL" id="UYRR01036034">
    <property type="protein sequence ID" value="VDK66074.1"/>
    <property type="molecule type" value="Genomic_DNA"/>
</dbReference>
<organism evidence="3">
    <name type="scientific">Anisakis simplex</name>
    <name type="common">Herring worm</name>
    <dbReference type="NCBI Taxonomy" id="6269"/>
    <lineage>
        <taxon>Eukaryota</taxon>
        <taxon>Metazoa</taxon>
        <taxon>Ecdysozoa</taxon>
        <taxon>Nematoda</taxon>
        <taxon>Chromadorea</taxon>
        <taxon>Rhabditida</taxon>
        <taxon>Spirurina</taxon>
        <taxon>Ascaridomorpha</taxon>
        <taxon>Ascaridoidea</taxon>
        <taxon>Anisakidae</taxon>
        <taxon>Anisakis</taxon>
        <taxon>Anisakis simplex complex</taxon>
    </lineage>
</organism>